<dbReference type="Proteomes" id="UP000274073">
    <property type="component" value="Chromosome"/>
</dbReference>
<proteinExistence type="predicted"/>
<gene>
    <name evidence="1" type="ORF">EG349_09205</name>
    <name evidence="2" type="ORF">EG353_07285</name>
</gene>
<reference evidence="3 4" key="1">
    <citation type="submission" date="2018-11" db="EMBL/GenBank/DDBJ databases">
        <title>Proposal to divide the Flavobacteriaceae and reorganize its genera based on Amino Acid Identity values calculated from whole genome sequences.</title>
        <authorList>
            <person name="Nicholson A.C."/>
            <person name="Gulvik C.A."/>
            <person name="Whitney A.M."/>
            <person name="Humrighouse B.W."/>
            <person name="Bell M."/>
            <person name="Holmes B."/>
            <person name="Steigerwalt A.G."/>
            <person name="Villarma A."/>
            <person name="Sheth M."/>
            <person name="Batra D."/>
            <person name="Pryor J."/>
            <person name="Bernardet J.-F."/>
            <person name="Hugo C."/>
            <person name="Kampfer P."/>
            <person name="Newman J."/>
            <person name="McQuiston J.R."/>
        </authorList>
    </citation>
    <scope>NUCLEOTIDE SEQUENCE [LARGE SCALE GENOMIC DNA]</scope>
    <source>
        <strain evidence="1 3">G0207</strain>
        <strain evidence="2 4">H5143</strain>
    </source>
</reference>
<protein>
    <submittedName>
        <fullName evidence="1">Uncharacterized protein</fullName>
    </submittedName>
</protein>
<sequence length="60" mass="7452">MKTLYKEKHKLPLTFNYIESFAIKNSRLKRQNIIYFIDCKKYHTNFYVREKPVKPLIRML</sequence>
<evidence type="ECO:0000313" key="2">
    <source>
        <dbReference type="EMBL" id="AZA95373.1"/>
    </source>
</evidence>
<organism evidence="1 3">
    <name type="scientific">Chryseobacterium shandongense</name>
    <dbReference type="NCBI Taxonomy" id="1493872"/>
    <lineage>
        <taxon>Bacteria</taxon>
        <taxon>Pseudomonadati</taxon>
        <taxon>Bacteroidota</taxon>
        <taxon>Flavobacteriia</taxon>
        <taxon>Flavobacteriales</taxon>
        <taxon>Weeksellaceae</taxon>
        <taxon>Chryseobacterium group</taxon>
        <taxon>Chryseobacterium</taxon>
    </lineage>
</organism>
<dbReference type="EMBL" id="CP033912">
    <property type="protein sequence ID" value="AZA95373.1"/>
    <property type="molecule type" value="Genomic_DNA"/>
</dbReference>
<accession>A0AAD1DLL9</accession>
<evidence type="ECO:0000313" key="3">
    <source>
        <dbReference type="Proteomes" id="UP000274073"/>
    </source>
</evidence>
<evidence type="ECO:0000313" key="4">
    <source>
        <dbReference type="Proteomes" id="UP000281741"/>
    </source>
</evidence>
<evidence type="ECO:0000313" key="1">
    <source>
        <dbReference type="EMBL" id="AZA86946.1"/>
    </source>
</evidence>
<name>A0AAD1DLL9_9FLAO</name>
<dbReference type="EMBL" id="CP033915">
    <property type="protein sequence ID" value="AZA86946.1"/>
    <property type="molecule type" value="Genomic_DNA"/>
</dbReference>
<keyword evidence="4" id="KW-1185">Reference proteome</keyword>
<dbReference type="AlphaFoldDB" id="A0AAD1DLL9"/>
<dbReference type="Proteomes" id="UP000281741">
    <property type="component" value="Chromosome"/>
</dbReference>